<dbReference type="InterPro" id="IPR047650">
    <property type="entry name" value="Transpos_IS110"/>
</dbReference>
<dbReference type="Pfam" id="PF02371">
    <property type="entry name" value="Transposase_20"/>
    <property type="match status" value="1"/>
</dbReference>
<proteinExistence type="predicted"/>
<dbReference type="GO" id="GO:0006313">
    <property type="term" value="P:DNA transposition"/>
    <property type="evidence" value="ECO:0007669"/>
    <property type="project" value="InterPro"/>
</dbReference>
<reference evidence="3" key="1">
    <citation type="journal article" date="2020" name="mSystems">
        <title>Genome- and Community-Level Interaction Insights into Carbon Utilization and Element Cycling Functions of Hydrothermarchaeota in Hydrothermal Sediment.</title>
        <authorList>
            <person name="Zhou Z."/>
            <person name="Liu Y."/>
            <person name="Xu W."/>
            <person name="Pan J."/>
            <person name="Luo Z.H."/>
            <person name="Li M."/>
        </authorList>
    </citation>
    <scope>NUCLEOTIDE SEQUENCE [LARGE SCALE GENOMIC DNA]</scope>
    <source>
        <strain evidence="3">SpSt-210</strain>
    </source>
</reference>
<evidence type="ECO:0000256" key="1">
    <source>
        <dbReference type="SAM" id="MobiDB-lite"/>
    </source>
</evidence>
<dbReference type="PANTHER" id="PTHR33055">
    <property type="entry name" value="TRANSPOSASE FOR INSERTION SEQUENCE ELEMENT IS1111A"/>
    <property type="match status" value="1"/>
</dbReference>
<feature type="domain" description="Transposase IS116/IS110/IS902 C-terminal" evidence="2">
    <location>
        <begin position="70"/>
        <end position="151"/>
    </location>
</feature>
<accession>A0A831TEU7</accession>
<dbReference type="PANTHER" id="PTHR33055:SF13">
    <property type="entry name" value="TRANSPOSASE"/>
    <property type="match status" value="1"/>
</dbReference>
<evidence type="ECO:0000313" key="3">
    <source>
        <dbReference type="EMBL" id="HEG90799.1"/>
    </source>
</evidence>
<comment type="caution">
    <text evidence="3">The sequence shown here is derived from an EMBL/GenBank/DDBJ whole genome shotgun (WGS) entry which is preliminary data.</text>
</comment>
<gene>
    <name evidence="3" type="ORF">ENP34_05075</name>
</gene>
<protein>
    <submittedName>
        <fullName evidence="3">IS110 family transposase</fullName>
    </submittedName>
</protein>
<dbReference type="GO" id="GO:0003677">
    <property type="term" value="F:DNA binding"/>
    <property type="evidence" value="ECO:0007669"/>
    <property type="project" value="InterPro"/>
</dbReference>
<dbReference type="GO" id="GO:0004803">
    <property type="term" value="F:transposase activity"/>
    <property type="evidence" value="ECO:0007669"/>
    <property type="project" value="InterPro"/>
</dbReference>
<organism evidence="3">
    <name type="scientific">Thermorudis peleae</name>
    <dbReference type="NCBI Taxonomy" id="1382356"/>
    <lineage>
        <taxon>Bacteria</taxon>
        <taxon>Pseudomonadati</taxon>
        <taxon>Thermomicrobiota</taxon>
        <taxon>Thermomicrobia</taxon>
        <taxon>Thermomicrobia incertae sedis</taxon>
        <taxon>Thermorudis</taxon>
    </lineage>
</organism>
<name>A0A831TEU7_9BACT</name>
<evidence type="ECO:0000259" key="2">
    <source>
        <dbReference type="Pfam" id="PF02371"/>
    </source>
</evidence>
<dbReference type="AlphaFoldDB" id="A0A831TEU7"/>
<dbReference type="InterPro" id="IPR003346">
    <property type="entry name" value="Transposase_20"/>
</dbReference>
<dbReference type="EMBL" id="DSIY01000120">
    <property type="protein sequence ID" value="HEG90799.1"/>
    <property type="molecule type" value="Genomic_DNA"/>
</dbReference>
<sequence>MNLPRCLSFANPLPGSSRDAGKRLARTLDKYNSAPARGQAAYDASSGSPRRTTTRRGRPHACPTRAATTRLLQTIAGVVLLSAATLVAFLPELGQLDRTAIAALVGVAPLSWERGRTERRRSIWGGRAPVRPVLYLAALAAIRHTPWLRRFCERLRAAGKPPKVAVTACMRTLLVVANALVRTGQPCDPARGHPTTPPA</sequence>
<feature type="region of interest" description="Disordered" evidence="1">
    <location>
        <begin position="35"/>
        <end position="62"/>
    </location>
</feature>